<dbReference type="STRING" id="177199.A0A420YCV1"/>
<dbReference type="CDD" id="cd14334">
    <property type="entry name" value="UBA_SNF1_fungi"/>
    <property type="match status" value="1"/>
</dbReference>
<evidence type="ECO:0000256" key="6">
    <source>
        <dbReference type="ARBA" id="ARBA00022741"/>
    </source>
</evidence>
<dbReference type="SMART" id="SM00220">
    <property type="entry name" value="S_TKc"/>
    <property type="match status" value="1"/>
</dbReference>
<evidence type="ECO:0000256" key="7">
    <source>
        <dbReference type="ARBA" id="ARBA00022777"/>
    </source>
</evidence>
<feature type="region of interest" description="Disordered" evidence="14">
    <location>
        <begin position="442"/>
        <end position="493"/>
    </location>
</feature>
<comment type="catalytic activity">
    <reaction evidence="11">
        <text>L-threonyl-[protein] + ATP = O-phospho-L-threonyl-[protein] + ADP + H(+)</text>
        <dbReference type="Rhea" id="RHEA:46608"/>
        <dbReference type="Rhea" id="RHEA-COMP:11060"/>
        <dbReference type="Rhea" id="RHEA-COMP:11605"/>
        <dbReference type="ChEBI" id="CHEBI:15378"/>
        <dbReference type="ChEBI" id="CHEBI:30013"/>
        <dbReference type="ChEBI" id="CHEBI:30616"/>
        <dbReference type="ChEBI" id="CHEBI:61977"/>
        <dbReference type="ChEBI" id="CHEBI:456216"/>
        <dbReference type="EC" id="2.7.11.1"/>
    </reaction>
</comment>
<name>A0A420YCV1_9PEZI</name>
<evidence type="ECO:0000256" key="10">
    <source>
        <dbReference type="ARBA" id="ARBA00023277"/>
    </source>
</evidence>
<evidence type="ECO:0000313" key="16">
    <source>
        <dbReference type="EMBL" id="RKU45721.1"/>
    </source>
</evidence>
<dbReference type="FunFam" id="3.30.200.20:FF:000236">
    <property type="entry name" value="Non-specific serine/threonine protein kinase"/>
    <property type="match status" value="1"/>
</dbReference>
<comment type="caution">
    <text evidence="16">The sequence shown here is derived from an EMBL/GenBank/DDBJ whole genome shotgun (WGS) entry which is preliminary data.</text>
</comment>
<dbReference type="OrthoDB" id="193931at2759"/>
<dbReference type="Proteomes" id="UP000275385">
    <property type="component" value="Unassembled WGS sequence"/>
</dbReference>
<dbReference type="InterPro" id="IPR000719">
    <property type="entry name" value="Prot_kinase_dom"/>
</dbReference>
<keyword evidence="10" id="KW-0119">Carbohydrate metabolism</keyword>
<dbReference type="GO" id="GO:0035556">
    <property type="term" value="P:intracellular signal transduction"/>
    <property type="evidence" value="ECO:0007669"/>
    <property type="project" value="TreeGrafter"/>
</dbReference>
<dbReference type="FunFam" id="1.10.510.10:FF:000544">
    <property type="entry name" value="Non-specific serine/threonine protein kinase"/>
    <property type="match status" value="1"/>
</dbReference>
<accession>A0A420YCV1</accession>
<dbReference type="GO" id="GO:0005634">
    <property type="term" value="C:nucleus"/>
    <property type="evidence" value="ECO:0007669"/>
    <property type="project" value="UniProtKB-SubCell"/>
</dbReference>
<dbReference type="EC" id="2.7.11.1" evidence="3"/>
<dbReference type="Gene3D" id="3.30.310.80">
    <property type="entry name" value="Kinase associated domain 1, KA1"/>
    <property type="match status" value="1"/>
</dbReference>
<gene>
    <name evidence="16" type="primary">SNF1</name>
    <name evidence="16" type="ORF">DL546_007728</name>
</gene>
<feature type="domain" description="Protein kinase" evidence="15">
    <location>
        <begin position="90"/>
        <end position="341"/>
    </location>
</feature>
<dbReference type="GO" id="GO:0106310">
    <property type="term" value="F:protein serine kinase activity"/>
    <property type="evidence" value="ECO:0007669"/>
    <property type="project" value="RHEA"/>
</dbReference>
<evidence type="ECO:0000256" key="9">
    <source>
        <dbReference type="ARBA" id="ARBA00023242"/>
    </source>
</evidence>
<keyword evidence="9" id="KW-0539">Nucleus</keyword>
<feature type="compositionally biased region" description="Polar residues" evidence="14">
    <location>
        <begin position="17"/>
        <end position="49"/>
    </location>
</feature>
<feature type="region of interest" description="Disordered" evidence="14">
    <location>
        <begin position="527"/>
        <end position="584"/>
    </location>
</feature>
<dbReference type="PROSITE" id="PS00107">
    <property type="entry name" value="PROTEIN_KINASE_ATP"/>
    <property type="match status" value="1"/>
</dbReference>
<dbReference type="Gene3D" id="3.30.200.20">
    <property type="entry name" value="Phosphorylase Kinase, domain 1"/>
    <property type="match status" value="1"/>
</dbReference>
<dbReference type="InterPro" id="IPR032270">
    <property type="entry name" value="AMPK_C"/>
</dbReference>
<keyword evidence="4" id="KW-0723">Serine/threonine-protein kinase</keyword>
<dbReference type="GO" id="GO:0005737">
    <property type="term" value="C:cytoplasm"/>
    <property type="evidence" value="ECO:0007669"/>
    <property type="project" value="TreeGrafter"/>
</dbReference>
<keyword evidence="7 16" id="KW-0418">Kinase</keyword>
<feature type="binding site" evidence="13">
    <location>
        <position position="124"/>
    </location>
    <ligand>
        <name>ATP</name>
        <dbReference type="ChEBI" id="CHEBI:30616"/>
    </ligand>
</feature>
<dbReference type="SUPFAM" id="SSF103243">
    <property type="entry name" value="KA1-like"/>
    <property type="match status" value="1"/>
</dbReference>
<dbReference type="FunFam" id="1.10.8.10:FF:000069">
    <property type="entry name" value="Non-specific serine/threonine protein kinase"/>
    <property type="match status" value="1"/>
</dbReference>
<evidence type="ECO:0000256" key="4">
    <source>
        <dbReference type="ARBA" id="ARBA00022527"/>
    </source>
</evidence>
<dbReference type="PROSITE" id="PS00108">
    <property type="entry name" value="PROTEIN_KINASE_ST"/>
    <property type="match status" value="1"/>
</dbReference>
<evidence type="ECO:0000256" key="12">
    <source>
        <dbReference type="ARBA" id="ARBA00048679"/>
    </source>
</evidence>
<feature type="region of interest" description="Disordered" evidence="14">
    <location>
        <begin position="1"/>
        <end position="83"/>
    </location>
</feature>
<dbReference type="SUPFAM" id="SSF56112">
    <property type="entry name" value="Protein kinase-like (PK-like)"/>
    <property type="match status" value="1"/>
</dbReference>
<feature type="compositionally biased region" description="Basic and acidic residues" evidence="14">
    <location>
        <begin position="54"/>
        <end position="67"/>
    </location>
</feature>
<feature type="compositionally biased region" description="Low complexity" evidence="14">
    <location>
        <begin position="476"/>
        <end position="492"/>
    </location>
</feature>
<dbReference type="GO" id="GO:0004674">
    <property type="term" value="F:protein serine/threonine kinase activity"/>
    <property type="evidence" value="ECO:0007669"/>
    <property type="project" value="UniProtKB-KW"/>
</dbReference>
<comment type="catalytic activity">
    <reaction evidence="12">
        <text>L-seryl-[protein] + ATP = O-phospho-L-seryl-[protein] + ADP + H(+)</text>
        <dbReference type="Rhea" id="RHEA:17989"/>
        <dbReference type="Rhea" id="RHEA-COMP:9863"/>
        <dbReference type="Rhea" id="RHEA-COMP:11604"/>
        <dbReference type="ChEBI" id="CHEBI:15378"/>
        <dbReference type="ChEBI" id="CHEBI:29999"/>
        <dbReference type="ChEBI" id="CHEBI:30616"/>
        <dbReference type="ChEBI" id="CHEBI:83421"/>
        <dbReference type="ChEBI" id="CHEBI:456216"/>
        <dbReference type="EC" id="2.7.11.1"/>
    </reaction>
</comment>
<dbReference type="Pfam" id="PF16579">
    <property type="entry name" value="AdenylateSensor"/>
    <property type="match status" value="2"/>
</dbReference>
<dbReference type="InterPro" id="IPR008271">
    <property type="entry name" value="Ser/Thr_kinase_AS"/>
</dbReference>
<dbReference type="CDD" id="cd12122">
    <property type="entry name" value="AMPKA_C"/>
    <property type="match status" value="1"/>
</dbReference>
<organism evidence="16 17">
    <name type="scientific">Coniochaeta pulveracea</name>
    <dbReference type="NCBI Taxonomy" id="177199"/>
    <lineage>
        <taxon>Eukaryota</taxon>
        <taxon>Fungi</taxon>
        <taxon>Dikarya</taxon>
        <taxon>Ascomycota</taxon>
        <taxon>Pezizomycotina</taxon>
        <taxon>Sordariomycetes</taxon>
        <taxon>Sordariomycetidae</taxon>
        <taxon>Coniochaetales</taxon>
        <taxon>Coniochaetaceae</taxon>
        <taxon>Coniochaeta</taxon>
    </lineage>
</organism>
<dbReference type="GO" id="GO:0005524">
    <property type="term" value="F:ATP binding"/>
    <property type="evidence" value="ECO:0007669"/>
    <property type="project" value="UniProtKB-UniRule"/>
</dbReference>
<dbReference type="Pfam" id="PF00069">
    <property type="entry name" value="Pkinase"/>
    <property type="match status" value="1"/>
</dbReference>
<comment type="subcellular location">
    <subcellularLocation>
        <location evidence="1">Nucleus</location>
    </subcellularLocation>
</comment>
<dbReference type="PANTHER" id="PTHR24346">
    <property type="entry name" value="MAP/MICROTUBULE AFFINITY-REGULATING KINASE"/>
    <property type="match status" value="1"/>
</dbReference>
<dbReference type="Gene3D" id="1.10.510.10">
    <property type="entry name" value="Transferase(Phosphotransferase) domain 1"/>
    <property type="match status" value="1"/>
</dbReference>
<evidence type="ECO:0000256" key="14">
    <source>
        <dbReference type="SAM" id="MobiDB-lite"/>
    </source>
</evidence>
<keyword evidence="5" id="KW-0808">Transferase</keyword>
<evidence type="ECO:0000256" key="2">
    <source>
        <dbReference type="ARBA" id="ARBA00006234"/>
    </source>
</evidence>
<dbReference type="InterPro" id="IPR013896">
    <property type="entry name" value="SNF1_UBA"/>
</dbReference>
<sequence length="762" mass="85479">MAPGRQSNAYDDEELSISLSSTQIRRNKSQQPENNGASGDSSGHNTGNPPRTPATDRESMSSDRDGRTGPSPVPVPPREKARTELRIGQYNVIRTLGEGSFGKVKLAVHRSTGQQVALKIIARKKLISRDMQGRVEREIEYLQLLRHPHIIKLYTVIKTPAEIIMVLEYAGGELFDYIVSHGRMKEAEARRFFQQMLCAVEYCHRHKIVHRDLKPENLLLDENLNVKIADFGLSNIMTDGNFLKTSCGSPNYAAPEVINGKLYAGPEVDVWSCGVILYVLLVGRLPFDDEHIPTLFQKIARGTYFEPSWMSPGAAALIKKMLVVNPVQRATIEEIRQDPWFMTDLPAYLQPPVEEFLNTGVDPNKAIKMSDIAPGAPIQEQKKLHDEVTEKISKTMGYGKKDVQEALEADEPSAIKDAYMIVRENKLMQNNPNLGTDNPYFPASPPSDISSVTKMTGDFGNPHHHQGEDASPLDPSMSSARSITSSTSASTRPYVSKVGVLPSSLPAYHQDFMEREKAREAGIEDRMSNLAIPDTSPQPRTQAEQEETARRLKPHSRSHLRLEEAIKRPQGLTPVHPPKKPKPIRWQFGIRSRNAPWEALLCIYKALSKLGASWLVDENYEDLHEDSEHGEDDDEGEYGAPLVRTKSASFEYKLPADPWALKVRWKSQKLKKHSVSARQSAYFQGDNFQVTQLSDGNAQQIVAMRMDIQIYEMERGAYLVDFKCDGYETSDGRLLEDKEVASPFPFLDMAARLIMQLADSGE</sequence>
<evidence type="ECO:0000256" key="8">
    <source>
        <dbReference type="ARBA" id="ARBA00022840"/>
    </source>
</evidence>
<comment type="similarity">
    <text evidence="2">Belongs to the protein kinase superfamily. CAMK Ser/Thr protein kinase family. SNF1 subfamily.</text>
</comment>
<keyword evidence="17" id="KW-1185">Reference proteome</keyword>
<dbReference type="EMBL" id="QVQW01000019">
    <property type="protein sequence ID" value="RKU45721.1"/>
    <property type="molecule type" value="Genomic_DNA"/>
</dbReference>
<evidence type="ECO:0000256" key="13">
    <source>
        <dbReference type="PROSITE-ProRule" id="PRU10141"/>
    </source>
</evidence>
<keyword evidence="8 13" id="KW-0067">ATP-binding</keyword>
<dbReference type="PANTHER" id="PTHR24346:SF110">
    <property type="entry name" value="NON-SPECIFIC SERINE_THREONINE PROTEIN KINASE"/>
    <property type="match status" value="1"/>
</dbReference>
<dbReference type="InterPro" id="IPR011009">
    <property type="entry name" value="Kinase-like_dom_sf"/>
</dbReference>
<dbReference type="InterPro" id="IPR028375">
    <property type="entry name" value="KA1/Ssp2_C"/>
</dbReference>
<keyword evidence="6 13" id="KW-0547">Nucleotide-binding</keyword>
<reference evidence="16 17" key="1">
    <citation type="submission" date="2018-08" db="EMBL/GenBank/DDBJ databases">
        <title>Draft genome of the lignicolous fungus Coniochaeta pulveracea.</title>
        <authorList>
            <person name="Borstlap C.J."/>
            <person name="De Witt R.N."/>
            <person name="Botha A."/>
            <person name="Volschenk H."/>
        </authorList>
    </citation>
    <scope>NUCLEOTIDE SEQUENCE [LARGE SCALE GENOMIC DNA]</scope>
    <source>
        <strain evidence="16 17">CAB683</strain>
    </source>
</reference>
<protein>
    <recommendedName>
        <fullName evidence="3">non-specific serine/threonine protein kinase</fullName>
        <ecNumber evidence="3">2.7.11.1</ecNumber>
    </recommendedName>
</protein>
<evidence type="ECO:0000256" key="11">
    <source>
        <dbReference type="ARBA" id="ARBA00047899"/>
    </source>
</evidence>
<dbReference type="InterPro" id="IPR017441">
    <property type="entry name" value="Protein_kinase_ATP_BS"/>
</dbReference>
<evidence type="ECO:0000256" key="1">
    <source>
        <dbReference type="ARBA" id="ARBA00004123"/>
    </source>
</evidence>
<dbReference type="Pfam" id="PF08587">
    <property type="entry name" value="UBA_2"/>
    <property type="match status" value="1"/>
</dbReference>
<evidence type="ECO:0000259" key="15">
    <source>
        <dbReference type="PROSITE" id="PS50011"/>
    </source>
</evidence>
<dbReference type="AlphaFoldDB" id="A0A420YCV1"/>
<evidence type="ECO:0000256" key="5">
    <source>
        <dbReference type="ARBA" id="ARBA00022679"/>
    </source>
</evidence>
<evidence type="ECO:0000313" key="17">
    <source>
        <dbReference type="Proteomes" id="UP000275385"/>
    </source>
</evidence>
<evidence type="ECO:0000256" key="3">
    <source>
        <dbReference type="ARBA" id="ARBA00012513"/>
    </source>
</evidence>
<dbReference type="Gene3D" id="1.10.8.10">
    <property type="entry name" value="DNA helicase RuvA subunit, C-terminal domain"/>
    <property type="match status" value="1"/>
</dbReference>
<dbReference type="CDD" id="cd14079">
    <property type="entry name" value="STKc_AMPK_alpha"/>
    <property type="match status" value="1"/>
</dbReference>
<proteinExistence type="inferred from homology"/>
<dbReference type="PROSITE" id="PS50011">
    <property type="entry name" value="PROTEIN_KINASE_DOM"/>
    <property type="match status" value="1"/>
</dbReference>